<evidence type="ECO:0000313" key="7">
    <source>
        <dbReference type="EMBL" id="AGH26298.1"/>
    </source>
</evidence>
<keyword evidence="5" id="KW-0949">S-adenosyl-L-methionine</keyword>
<dbReference type="Pfam" id="PF02086">
    <property type="entry name" value="MethyltransfD12"/>
    <property type="match status" value="1"/>
</dbReference>
<dbReference type="InterPro" id="IPR029063">
    <property type="entry name" value="SAM-dependent_MTases_sf"/>
</dbReference>
<dbReference type="Gene3D" id="3.40.50.150">
    <property type="entry name" value="Vaccinia Virus protein VP39"/>
    <property type="match status" value="1"/>
</dbReference>
<dbReference type="PANTHER" id="PTHR30481">
    <property type="entry name" value="DNA ADENINE METHYLASE"/>
    <property type="match status" value="1"/>
</dbReference>
<evidence type="ECO:0000256" key="1">
    <source>
        <dbReference type="ARBA" id="ARBA00006594"/>
    </source>
</evidence>
<dbReference type="Gene3D" id="1.10.1020.10">
    <property type="entry name" value="Adenine-specific Methyltransferase, Domain 2"/>
    <property type="match status" value="1"/>
</dbReference>
<dbReference type="Proteomes" id="UP000012039">
    <property type="component" value="Segment"/>
</dbReference>
<dbReference type="PANTHER" id="PTHR30481:SF2">
    <property type="entry name" value="SITE-SPECIFIC DNA-METHYLTRANSFERASE (ADENINE-SPECIFIC)"/>
    <property type="match status" value="1"/>
</dbReference>
<comment type="similarity">
    <text evidence="1">Belongs to the N(4)/N(6)-methyltransferase family.</text>
</comment>
<dbReference type="KEGG" id="vg:15010467"/>
<organism evidence="7 8">
    <name type="scientific">Prochlorococcus phage MED4-213</name>
    <dbReference type="NCBI Taxonomy" id="889956"/>
    <lineage>
        <taxon>Viruses</taxon>
        <taxon>Duplodnaviria</taxon>
        <taxon>Heunggongvirae</taxon>
        <taxon>Uroviricota</taxon>
        <taxon>Caudoviricetes</taxon>
        <taxon>Eurybiavirus</taxon>
        <taxon>Eurybiavirus MED4213</taxon>
    </lineage>
</organism>
<protein>
    <recommendedName>
        <fullName evidence="2">site-specific DNA-methyltransferase (adenine-specific)</fullName>
        <ecNumber evidence="2">2.1.1.72</ecNumber>
    </recommendedName>
</protein>
<reference evidence="7 8" key="1">
    <citation type="submission" date="2010-11" db="EMBL/GenBank/DDBJ databases">
        <title>The Genome Sequence of Cyanophage MED4-213.</title>
        <authorList>
            <consortium name="The Broad Institute Genome Sequencing Platform"/>
            <person name="Henn M.R."/>
            <person name="Sullivan M.S."/>
            <person name="Osburne M.S."/>
            <person name="Levin J."/>
            <person name="Malboeuf C."/>
            <person name="Casali M."/>
            <person name="Russ C."/>
            <person name="Lennon N."/>
            <person name="Chapman S.B."/>
            <person name="Erlich R."/>
            <person name="Young S.K."/>
            <person name="Yandava C."/>
            <person name="Zeng Q."/>
            <person name="Alvarado L."/>
            <person name="Anderson S."/>
            <person name="Berlin A."/>
            <person name="Chen Z."/>
            <person name="Freedman E."/>
            <person name="Gellesch M."/>
            <person name="Goldberg J."/>
            <person name="Green L."/>
            <person name="Griggs A."/>
            <person name="Gujja S."/>
            <person name="Heilman E.R."/>
            <person name="Heiman D."/>
            <person name="Hollinger A."/>
            <person name="Howarth C."/>
            <person name="Larson L."/>
            <person name="Mehta T."/>
            <person name="Pearson M."/>
            <person name="Roberts A."/>
            <person name="Ryan E."/>
            <person name="Saif S."/>
            <person name="Shea T."/>
            <person name="Shenoy N."/>
            <person name="Sisk P."/>
            <person name="Stolte C."/>
            <person name="Sykes S."/>
            <person name="White J."/>
            <person name="Yu Q."/>
            <person name="Coleman M.L."/>
            <person name="Huang K.H."/>
            <person name="Weigele P.R."/>
            <person name="DeFrancesco A.S."/>
            <person name="Kern S.E."/>
            <person name="Thompson L.R."/>
            <person name="Fu R."/>
            <person name="Hombeck B."/>
            <person name="Chisholm S.W."/>
            <person name="Haas B."/>
            <person name="Nusbaum C."/>
            <person name="Birren B."/>
        </authorList>
    </citation>
    <scope>NUCLEOTIDE SEQUENCE [LARGE SCALE GENOMIC DNA]</scope>
    <source>
        <strain evidence="7">MED4-213</strain>
    </source>
</reference>
<dbReference type="PIRSF" id="PIRSF000398">
    <property type="entry name" value="M_m6A_EcoRV"/>
    <property type="match status" value="1"/>
</dbReference>
<dbReference type="GO" id="GO:1904047">
    <property type="term" value="F:S-adenosyl-L-methionine binding"/>
    <property type="evidence" value="ECO:0007669"/>
    <property type="project" value="TreeGrafter"/>
</dbReference>
<dbReference type="GO" id="GO:0006298">
    <property type="term" value="P:mismatch repair"/>
    <property type="evidence" value="ECO:0007669"/>
    <property type="project" value="TreeGrafter"/>
</dbReference>
<evidence type="ECO:0000256" key="4">
    <source>
        <dbReference type="ARBA" id="ARBA00022679"/>
    </source>
</evidence>
<evidence type="ECO:0000256" key="5">
    <source>
        <dbReference type="ARBA" id="ARBA00022691"/>
    </source>
</evidence>
<evidence type="ECO:0000256" key="3">
    <source>
        <dbReference type="ARBA" id="ARBA00022603"/>
    </source>
</evidence>
<proteinExistence type="inferred from homology"/>
<dbReference type="SUPFAM" id="SSF53335">
    <property type="entry name" value="S-adenosyl-L-methionine-dependent methyltransferases"/>
    <property type="match status" value="1"/>
</dbReference>
<sequence length="279" mass="32616">MNLKTPLRYPGGKSRAVPKLCQWLPADVTEYREPFLGGGSMAIEMTKRYPDISIWVNDLYKPLYLFWLALRDDGDYLYDQLIQLKQRHPDQGSARQLFLDAKEKVNEDDLSYKDRAVAFYIINKCSFSGLTESSSFSSQASDSNFSIKGINNLKDYSKLIKNWKITNLDYKDLQSDETNVFLYADPPYQVKDNLYGHKGQMHKGFDHARFADIMDGHLCNVMISYNNHPDIVHRFEEWYQYDFAHTYTMRSTGTYMIDQTKRRELICLNYGKYRSQSVA</sequence>
<accession>M4QDP9</accession>
<dbReference type="RefSeq" id="YP_007673943.1">
    <property type="nucleotide sequence ID" value="NC_020845.1"/>
</dbReference>
<evidence type="ECO:0000256" key="6">
    <source>
        <dbReference type="ARBA" id="ARBA00047942"/>
    </source>
</evidence>
<dbReference type="GO" id="GO:0009007">
    <property type="term" value="F:site-specific DNA-methyltransferase (adenine-specific) activity"/>
    <property type="evidence" value="ECO:0007669"/>
    <property type="project" value="UniProtKB-EC"/>
</dbReference>
<dbReference type="GeneID" id="15010467"/>
<gene>
    <name evidence="7" type="ORF">CPMG_00198</name>
</gene>
<dbReference type="InterPro" id="IPR012263">
    <property type="entry name" value="M_m6A_EcoRV"/>
</dbReference>
<keyword evidence="8" id="KW-1185">Reference proteome</keyword>
<dbReference type="InterPro" id="IPR023095">
    <property type="entry name" value="Ade_MeTrfase_dom_2"/>
</dbReference>
<comment type="catalytic activity">
    <reaction evidence="6">
        <text>a 2'-deoxyadenosine in DNA + S-adenosyl-L-methionine = an N(6)-methyl-2'-deoxyadenosine in DNA + S-adenosyl-L-homocysteine + H(+)</text>
        <dbReference type="Rhea" id="RHEA:15197"/>
        <dbReference type="Rhea" id="RHEA-COMP:12418"/>
        <dbReference type="Rhea" id="RHEA-COMP:12419"/>
        <dbReference type="ChEBI" id="CHEBI:15378"/>
        <dbReference type="ChEBI" id="CHEBI:57856"/>
        <dbReference type="ChEBI" id="CHEBI:59789"/>
        <dbReference type="ChEBI" id="CHEBI:90615"/>
        <dbReference type="ChEBI" id="CHEBI:90616"/>
        <dbReference type="EC" id="2.1.1.72"/>
    </reaction>
</comment>
<dbReference type="EMBL" id="HQ634174">
    <property type="protein sequence ID" value="AGH26298.1"/>
    <property type="molecule type" value="Genomic_DNA"/>
</dbReference>
<dbReference type="PRINTS" id="PR00505">
    <property type="entry name" value="D12N6MTFRASE"/>
</dbReference>
<keyword evidence="4" id="KW-0808">Transferase</keyword>
<dbReference type="InterPro" id="IPR012327">
    <property type="entry name" value="MeTrfase_D12"/>
</dbReference>
<dbReference type="GO" id="GO:0009307">
    <property type="term" value="P:DNA restriction-modification system"/>
    <property type="evidence" value="ECO:0007669"/>
    <property type="project" value="InterPro"/>
</dbReference>
<dbReference type="EC" id="2.1.1.72" evidence="2"/>
<dbReference type="GO" id="GO:0043565">
    <property type="term" value="F:sequence-specific DNA binding"/>
    <property type="evidence" value="ECO:0007669"/>
    <property type="project" value="TreeGrafter"/>
</dbReference>
<evidence type="ECO:0000256" key="2">
    <source>
        <dbReference type="ARBA" id="ARBA00011900"/>
    </source>
</evidence>
<evidence type="ECO:0000313" key="8">
    <source>
        <dbReference type="Proteomes" id="UP000012039"/>
    </source>
</evidence>
<dbReference type="GO" id="GO:0032259">
    <property type="term" value="P:methylation"/>
    <property type="evidence" value="ECO:0007669"/>
    <property type="project" value="UniProtKB-KW"/>
</dbReference>
<name>M4QDP9_9CAUD</name>
<dbReference type="REBASE" id="62070">
    <property type="entry name" value="M.Cme4213ORF198P"/>
</dbReference>
<keyword evidence="3 7" id="KW-0489">Methyltransferase</keyword>